<dbReference type="Proteomes" id="UP000003460">
    <property type="component" value="Unassembled WGS sequence"/>
</dbReference>
<evidence type="ECO:0000313" key="2">
    <source>
        <dbReference type="Proteomes" id="UP000003460"/>
    </source>
</evidence>
<comment type="caution">
    <text evidence="1">The sequence shown here is derived from an EMBL/GenBank/DDBJ whole genome shotgun (WGS) entry which is preliminary data.</text>
</comment>
<protein>
    <submittedName>
        <fullName evidence="1">Uncharacterized protein</fullName>
    </submittedName>
</protein>
<proteinExistence type="predicted"/>
<keyword evidence="2" id="KW-1185">Reference proteome</keyword>
<dbReference type="AlphaFoldDB" id="C9LF02"/>
<evidence type="ECO:0000313" key="1">
    <source>
        <dbReference type="EMBL" id="EEX72320.1"/>
    </source>
</evidence>
<dbReference type="HOGENOM" id="CLU_3156427_0_0_10"/>
<dbReference type="EMBL" id="ACIJ02000016">
    <property type="protein sequence ID" value="EEX72320.1"/>
    <property type="molecule type" value="Genomic_DNA"/>
</dbReference>
<accession>C9LF02</accession>
<reference evidence="1" key="1">
    <citation type="submission" date="2009-09" db="EMBL/GenBank/DDBJ databases">
        <authorList>
            <person name="Weinstock G."/>
            <person name="Sodergren E."/>
            <person name="Clifton S."/>
            <person name="Fulton L."/>
            <person name="Fulton B."/>
            <person name="Courtney L."/>
            <person name="Fronick C."/>
            <person name="Harrison M."/>
            <person name="Strong C."/>
            <person name="Farmer C."/>
            <person name="Delahaunty K."/>
            <person name="Markovic C."/>
            <person name="Hall O."/>
            <person name="Minx P."/>
            <person name="Tomlinson C."/>
            <person name="Mitreva M."/>
            <person name="Nelson J."/>
            <person name="Hou S."/>
            <person name="Wollam A."/>
            <person name="Pepin K.H."/>
            <person name="Johnson M."/>
            <person name="Bhonagiri V."/>
            <person name="Nash W.E."/>
            <person name="Warren W."/>
            <person name="Chinwalla A."/>
            <person name="Mardis E.R."/>
            <person name="Wilson R.K."/>
        </authorList>
    </citation>
    <scope>NUCLEOTIDE SEQUENCE [LARGE SCALE GENOMIC DNA]</scope>
    <source>
        <strain evidence="1">ATCC 51259</strain>
    </source>
</reference>
<gene>
    <name evidence="1" type="ORF">GCWU000325_00782</name>
</gene>
<organism evidence="1 2">
    <name type="scientific">Alloprevotella tannerae ATCC 51259</name>
    <dbReference type="NCBI Taxonomy" id="626522"/>
    <lineage>
        <taxon>Bacteria</taxon>
        <taxon>Pseudomonadati</taxon>
        <taxon>Bacteroidota</taxon>
        <taxon>Bacteroidia</taxon>
        <taxon>Bacteroidales</taxon>
        <taxon>Prevotellaceae</taxon>
        <taxon>Alloprevotella</taxon>
    </lineage>
</organism>
<name>C9LF02_9BACT</name>
<sequence length="48" mass="5427">MAANNEELRRQPLFLYCLPRIPKGLPSIVSMCYRPLLYSFVEKALAGG</sequence>